<sequence length="313" mass="33883">MSAAVSVIIPVYNGAGLVAQAIDSALGQSMAPLEVIVVDDGSTDDTAAVLAEYGGRIRRLRIAHGGVSRARNAGMAASRGDLLAFLDADDIWHPHKLARQAAALSVWPQAGLCCCDYLVLHRQHGHLVSHFAGALPLAGLSLEQPLLRAPLAALVRCNFIGTASNVMLRAAVARQAGRFDPQLRQAEDYDYWLHCALHTRFLLLSAPLVEKRSHDANLTAHALETAQCHEAVLVNWQRGGSLPRDAAALLPQALSQVRYRIARQYALRGQADNALRYCARGWRSERSAGNLRRAGRTLARCLLHLAAARQHAS</sequence>
<dbReference type="AlphaFoldDB" id="A0A6L5QMV2"/>
<dbReference type="Pfam" id="PF00535">
    <property type="entry name" value="Glycos_transf_2"/>
    <property type="match status" value="1"/>
</dbReference>
<dbReference type="InterPro" id="IPR050834">
    <property type="entry name" value="Glycosyltransf_2"/>
</dbReference>
<dbReference type="RefSeq" id="WP_166455284.1">
    <property type="nucleotide sequence ID" value="NZ_WKJM01000022.1"/>
</dbReference>
<evidence type="ECO:0000313" key="2">
    <source>
        <dbReference type="EMBL" id="MRX10582.1"/>
    </source>
</evidence>
<comment type="caution">
    <text evidence="2">The sequence shown here is derived from an EMBL/GenBank/DDBJ whole genome shotgun (WGS) entry which is preliminary data.</text>
</comment>
<dbReference type="CDD" id="cd00761">
    <property type="entry name" value="Glyco_tranf_GTA_type"/>
    <property type="match status" value="1"/>
</dbReference>
<dbReference type="PANTHER" id="PTHR43685">
    <property type="entry name" value="GLYCOSYLTRANSFERASE"/>
    <property type="match status" value="1"/>
</dbReference>
<dbReference type="SUPFAM" id="SSF53448">
    <property type="entry name" value="Nucleotide-diphospho-sugar transferases"/>
    <property type="match status" value="1"/>
</dbReference>
<organism evidence="2 3">
    <name type="scientific">Duganella alba</name>
    <dbReference type="NCBI Taxonomy" id="2666081"/>
    <lineage>
        <taxon>Bacteria</taxon>
        <taxon>Pseudomonadati</taxon>
        <taxon>Pseudomonadota</taxon>
        <taxon>Betaproteobacteria</taxon>
        <taxon>Burkholderiales</taxon>
        <taxon>Oxalobacteraceae</taxon>
        <taxon>Telluria group</taxon>
        <taxon>Duganella</taxon>
    </lineage>
</organism>
<dbReference type="Gene3D" id="3.90.550.10">
    <property type="entry name" value="Spore Coat Polysaccharide Biosynthesis Protein SpsA, Chain A"/>
    <property type="match status" value="1"/>
</dbReference>
<gene>
    <name evidence="2" type="ORF">GJ697_22375</name>
</gene>
<evidence type="ECO:0000259" key="1">
    <source>
        <dbReference type="Pfam" id="PF00535"/>
    </source>
</evidence>
<dbReference type="InterPro" id="IPR001173">
    <property type="entry name" value="Glyco_trans_2-like"/>
</dbReference>
<dbReference type="EMBL" id="WKJM01000022">
    <property type="protein sequence ID" value="MRX10582.1"/>
    <property type="molecule type" value="Genomic_DNA"/>
</dbReference>
<feature type="domain" description="Glycosyltransferase 2-like" evidence="1">
    <location>
        <begin position="6"/>
        <end position="105"/>
    </location>
</feature>
<name>A0A6L5QMV2_9BURK</name>
<dbReference type="InterPro" id="IPR029044">
    <property type="entry name" value="Nucleotide-diphossugar_trans"/>
</dbReference>
<keyword evidence="3" id="KW-1185">Reference proteome</keyword>
<keyword evidence="2" id="KW-0808">Transferase</keyword>
<reference evidence="2 3" key="1">
    <citation type="submission" date="2019-11" db="EMBL/GenBank/DDBJ databases">
        <title>Novel species isolated from a subtropical stream in China.</title>
        <authorList>
            <person name="Lu H."/>
        </authorList>
    </citation>
    <scope>NUCLEOTIDE SEQUENCE [LARGE SCALE GENOMIC DNA]</scope>
    <source>
        <strain evidence="2 3">FT25W</strain>
    </source>
</reference>
<protein>
    <submittedName>
        <fullName evidence="2">Glycosyltransferase</fullName>
    </submittedName>
</protein>
<accession>A0A6L5QMV2</accession>
<dbReference type="Proteomes" id="UP000481037">
    <property type="component" value="Unassembled WGS sequence"/>
</dbReference>
<proteinExistence type="predicted"/>
<dbReference type="GO" id="GO:0016740">
    <property type="term" value="F:transferase activity"/>
    <property type="evidence" value="ECO:0007669"/>
    <property type="project" value="UniProtKB-KW"/>
</dbReference>
<evidence type="ECO:0000313" key="3">
    <source>
        <dbReference type="Proteomes" id="UP000481037"/>
    </source>
</evidence>
<dbReference type="PANTHER" id="PTHR43685:SF2">
    <property type="entry name" value="GLYCOSYLTRANSFERASE 2-LIKE DOMAIN-CONTAINING PROTEIN"/>
    <property type="match status" value="1"/>
</dbReference>